<comment type="caution">
    <text evidence="7">The sequence shown here is derived from an EMBL/GenBank/DDBJ whole genome shotgun (WGS) entry which is preliminary data.</text>
</comment>
<keyword evidence="3 6" id="KW-0812">Transmembrane</keyword>
<reference evidence="7 8" key="1">
    <citation type="submission" date="2019-03" db="EMBL/GenBank/DDBJ databases">
        <title>Paraburkholderia sp. 4M-K11, isolated from subtropical forest soil.</title>
        <authorList>
            <person name="Gao Z.-H."/>
            <person name="Qiu L.-H."/>
        </authorList>
    </citation>
    <scope>NUCLEOTIDE SEQUENCE [LARGE SCALE GENOMIC DNA]</scope>
    <source>
        <strain evidence="7 8">4M-K11</strain>
    </source>
</reference>
<protein>
    <submittedName>
        <fullName evidence="7">LysE family translocator</fullName>
    </submittedName>
</protein>
<dbReference type="GO" id="GO:0015171">
    <property type="term" value="F:amino acid transmembrane transporter activity"/>
    <property type="evidence" value="ECO:0007669"/>
    <property type="project" value="TreeGrafter"/>
</dbReference>
<organism evidence="7 8">
    <name type="scientific">Paraburkholderia silviterrae</name>
    <dbReference type="NCBI Taxonomy" id="2528715"/>
    <lineage>
        <taxon>Bacteria</taxon>
        <taxon>Pseudomonadati</taxon>
        <taxon>Pseudomonadota</taxon>
        <taxon>Betaproteobacteria</taxon>
        <taxon>Burkholderiales</taxon>
        <taxon>Burkholderiaceae</taxon>
        <taxon>Paraburkholderia</taxon>
    </lineage>
</organism>
<keyword evidence="2" id="KW-1003">Cell membrane</keyword>
<evidence type="ECO:0000313" key="8">
    <source>
        <dbReference type="Proteomes" id="UP000295722"/>
    </source>
</evidence>
<feature type="transmembrane region" description="Helical" evidence="6">
    <location>
        <begin position="6"/>
        <end position="27"/>
    </location>
</feature>
<proteinExistence type="predicted"/>
<dbReference type="Proteomes" id="UP000295722">
    <property type="component" value="Unassembled WGS sequence"/>
</dbReference>
<name>A0A4R5M1K2_9BURK</name>
<dbReference type="EMBL" id="SMRP01000024">
    <property type="protein sequence ID" value="TDG19147.1"/>
    <property type="molecule type" value="Genomic_DNA"/>
</dbReference>
<accession>A0A4R5M1K2</accession>
<feature type="transmembrane region" description="Helical" evidence="6">
    <location>
        <begin position="39"/>
        <end position="63"/>
    </location>
</feature>
<dbReference type="AlphaFoldDB" id="A0A4R5M1K2"/>
<dbReference type="PANTHER" id="PTHR30086">
    <property type="entry name" value="ARGININE EXPORTER PROTEIN ARGO"/>
    <property type="match status" value="1"/>
</dbReference>
<sequence>MSYTFFAMLGLFAVNVMTPGASFVLTVSNAMKHGRRSGLLIALGLATADTMFAAMATAGLAALVSQNVLLVKAVSLLGGMWFACAGIRLILKQKAAQLPVEAEKTAGNLLMGPAYRLGFSAGAFNAQAILFFSTMFIGAISSRPDLREAIALVAGVAAVSAFTRSGIVTLFTTGTVMRFYATQRRKVETVSGGMLALFGLKIATPAALVLTQSMLAIFAHSPKTENLLQTHAKLDFRKCESAQYGIAEDLDHARCSHALRR</sequence>
<evidence type="ECO:0000256" key="1">
    <source>
        <dbReference type="ARBA" id="ARBA00004651"/>
    </source>
</evidence>
<feature type="transmembrane region" description="Helical" evidence="6">
    <location>
        <begin position="117"/>
        <end position="137"/>
    </location>
</feature>
<feature type="transmembrane region" description="Helical" evidence="6">
    <location>
        <begin position="149"/>
        <end position="173"/>
    </location>
</feature>
<evidence type="ECO:0000313" key="7">
    <source>
        <dbReference type="EMBL" id="TDG19147.1"/>
    </source>
</evidence>
<dbReference type="InterPro" id="IPR001123">
    <property type="entry name" value="LeuE-type"/>
</dbReference>
<keyword evidence="8" id="KW-1185">Reference proteome</keyword>
<evidence type="ECO:0000256" key="3">
    <source>
        <dbReference type="ARBA" id="ARBA00022692"/>
    </source>
</evidence>
<feature type="transmembrane region" description="Helical" evidence="6">
    <location>
        <begin position="194"/>
        <end position="219"/>
    </location>
</feature>
<dbReference type="Pfam" id="PF01810">
    <property type="entry name" value="LysE"/>
    <property type="match status" value="1"/>
</dbReference>
<evidence type="ECO:0000256" key="2">
    <source>
        <dbReference type="ARBA" id="ARBA00022475"/>
    </source>
</evidence>
<keyword evidence="4 6" id="KW-1133">Transmembrane helix</keyword>
<evidence type="ECO:0000256" key="5">
    <source>
        <dbReference type="ARBA" id="ARBA00023136"/>
    </source>
</evidence>
<dbReference type="RefSeq" id="WP_133198810.1">
    <property type="nucleotide sequence ID" value="NZ_JBHUCW010000057.1"/>
</dbReference>
<dbReference type="PANTHER" id="PTHR30086:SF21">
    <property type="entry name" value="TRANSPORT PROTEIN"/>
    <property type="match status" value="1"/>
</dbReference>
<dbReference type="GO" id="GO:0005886">
    <property type="term" value="C:plasma membrane"/>
    <property type="evidence" value="ECO:0007669"/>
    <property type="project" value="UniProtKB-SubCell"/>
</dbReference>
<evidence type="ECO:0000256" key="6">
    <source>
        <dbReference type="SAM" id="Phobius"/>
    </source>
</evidence>
<comment type="subcellular location">
    <subcellularLocation>
        <location evidence="1">Cell membrane</location>
        <topology evidence="1">Multi-pass membrane protein</topology>
    </subcellularLocation>
</comment>
<gene>
    <name evidence="7" type="ORF">EYW47_31980</name>
</gene>
<keyword evidence="5 6" id="KW-0472">Membrane</keyword>
<evidence type="ECO:0000256" key="4">
    <source>
        <dbReference type="ARBA" id="ARBA00022989"/>
    </source>
</evidence>
<feature type="transmembrane region" description="Helical" evidence="6">
    <location>
        <begin position="69"/>
        <end position="91"/>
    </location>
</feature>
<dbReference type="OrthoDB" id="7346064at2"/>